<reference evidence="3" key="1">
    <citation type="journal article" date="2023" name="Science">
        <title>Genome structures resolve the early diversification of teleost fishes.</title>
        <authorList>
            <person name="Parey E."/>
            <person name="Louis A."/>
            <person name="Montfort J."/>
            <person name="Bouchez O."/>
            <person name="Roques C."/>
            <person name="Iampietro C."/>
            <person name="Lluch J."/>
            <person name="Castinel A."/>
            <person name="Donnadieu C."/>
            <person name="Desvignes T."/>
            <person name="Floi Bucao C."/>
            <person name="Jouanno E."/>
            <person name="Wen M."/>
            <person name="Mejri S."/>
            <person name="Dirks R."/>
            <person name="Jansen H."/>
            <person name="Henkel C."/>
            <person name="Chen W.J."/>
            <person name="Zahm M."/>
            <person name="Cabau C."/>
            <person name="Klopp C."/>
            <person name="Thompson A.W."/>
            <person name="Robinson-Rechavi M."/>
            <person name="Braasch I."/>
            <person name="Lecointre G."/>
            <person name="Bobe J."/>
            <person name="Postlethwait J.H."/>
            <person name="Berthelot C."/>
            <person name="Roest Crollius H."/>
            <person name="Guiguen Y."/>
        </authorList>
    </citation>
    <scope>NUCLEOTIDE SEQUENCE</scope>
    <source>
        <strain evidence="3">WJC10195</strain>
    </source>
</reference>
<dbReference type="PROSITE" id="PS50297">
    <property type="entry name" value="ANK_REP_REGION"/>
    <property type="match status" value="1"/>
</dbReference>
<dbReference type="PANTHER" id="PTHR22677:SF3">
    <property type="entry name" value="ANKYRIN REPEAT DOMAIN-CONTAINING PROTEIN 60"/>
    <property type="match status" value="1"/>
</dbReference>
<organism evidence="3 5">
    <name type="scientific">Synaphobranchus kaupii</name>
    <name type="common">Kaup's arrowtooth eel</name>
    <dbReference type="NCBI Taxonomy" id="118154"/>
    <lineage>
        <taxon>Eukaryota</taxon>
        <taxon>Metazoa</taxon>
        <taxon>Chordata</taxon>
        <taxon>Craniata</taxon>
        <taxon>Vertebrata</taxon>
        <taxon>Euteleostomi</taxon>
        <taxon>Actinopterygii</taxon>
        <taxon>Neopterygii</taxon>
        <taxon>Teleostei</taxon>
        <taxon>Anguilliformes</taxon>
        <taxon>Synaphobranchidae</taxon>
        <taxon>Synaphobranchus</taxon>
    </lineage>
</organism>
<evidence type="ECO:0000313" key="5">
    <source>
        <dbReference type="Proteomes" id="UP001152622"/>
    </source>
</evidence>
<dbReference type="InterPro" id="IPR036770">
    <property type="entry name" value="Ankyrin_rpt-contain_sf"/>
</dbReference>
<dbReference type="InterPro" id="IPR039323">
    <property type="entry name" value="ANKRD_45/46/60"/>
</dbReference>
<dbReference type="PROSITE" id="PS50088">
    <property type="entry name" value="ANK_REPEAT"/>
    <property type="match status" value="1"/>
</dbReference>
<dbReference type="SMART" id="SM00248">
    <property type="entry name" value="ANK"/>
    <property type="match status" value="3"/>
</dbReference>
<proteinExistence type="predicted"/>
<dbReference type="Proteomes" id="UP001152622">
    <property type="component" value="Chromosome 5"/>
</dbReference>
<dbReference type="Gene3D" id="1.25.40.20">
    <property type="entry name" value="Ankyrin repeat-containing domain"/>
    <property type="match status" value="1"/>
</dbReference>
<accession>A0A9Q1FHA5</accession>
<dbReference type="Pfam" id="PF12796">
    <property type="entry name" value="Ank_2"/>
    <property type="match status" value="1"/>
</dbReference>
<dbReference type="SUPFAM" id="SSF48403">
    <property type="entry name" value="Ankyrin repeat"/>
    <property type="match status" value="1"/>
</dbReference>
<name>A0A9Q1FHA5_SYNKA</name>
<keyword evidence="5" id="KW-1185">Reference proteome</keyword>
<sequence length="225" mass="24792">MIWPYNGWPELVKAAATGSVNMLKSVVFKPAPFCSSAPNGSWAASWLPHRLFSALFISAHRGHLSAVRFLLQNGAAVQSQTPRGRAALHAAASRGQAGCMRELLTKGAELRLQDREGLTAIGVAKRLGQGRSVGLLFLWDWQERARGLRAAPPLRESELFAHQRFDSRLKTWLCGPEAQLYRAALQEKGCPRGPVVEERFRGALRAPLNTDPRGSQRTWMTAKGL</sequence>
<dbReference type="PANTHER" id="PTHR22677">
    <property type="entry name" value="ANKYRIN REPEAT DOMAIN-CONTAINING PROTEIN 60"/>
    <property type="match status" value="1"/>
</dbReference>
<feature type="region of interest" description="Disordered" evidence="2">
    <location>
        <begin position="206"/>
        <end position="225"/>
    </location>
</feature>
<dbReference type="InterPro" id="IPR002110">
    <property type="entry name" value="Ankyrin_rpt"/>
</dbReference>
<evidence type="ECO:0000313" key="4">
    <source>
        <dbReference type="EMBL" id="KAJ8358751.1"/>
    </source>
</evidence>
<evidence type="ECO:0000313" key="3">
    <source>
        <dbReference type="EMBL" id="KAJ8358749.1"/>
    </source>
</evidence>
<feature type="repeat" description="ANK" evidence="1">
    <location>
        <begin position="83"/>
        <end position="115"/>
    </location>
</feature>
<keyword evidence="1" id="KW-0040">ANK repeat</keyword>
<gene>
    <name evidence="3" type="ORF">SKAU_G00152740</name>
    <name evidence="4" type="ORF">SKAU_G00152760</name>
</gene>
<evidence type="ECO:0000256" key="2">
    <source>
        <dbReference type="SAM" id="MobiDB-lite"/>
    </source>
</evidence>
<dbReference type="AlphaFoldDB" id="A0A9Q1FHA5"/>
<dbReference type="EMBL" id="JAINUF010000005">
    <property type="protein sequence ID" value="KAJ8358751.1"/>
    <property type="molecule type" value="Genomic_DNA"/>
</dbReference>
<protein>
    <submittedName>
        <fullName evidence="3">Uncharacterized protein</fullName>
    </submittedName>
</protein>
<comment type="caution">
    <text evidence="3">The sequence shown here is derived from an EMBL/GenBank/DDBJ whole genome shotgun (WGS) entry which is preliminary data.</text>
</comment>
<dbReference type="OrthoDB" id="10258888at2759"/>
<dbReference type="EMBL" id="JAINUF010000005">
    <property type="protein sequence ID" value="KAJ8358749.1"/>
    <property type="molecule type" value="Genomic_DNA"/>
</dbReference>
<evidence type="ECO:0000256" key="1">
    <source>
        <dbReference type="PROSITE-ProRule" id="PRU00023"/>
    </source>
</evidence>